<comment type="caution">
    <text evidence="2">The sequence shown here is derived from an EMBL/GenBank/DDBJ whole genome shotgun (WGS) entry which is preliminary data.</text>
</comment>
<evidence type="ECO:0000313" key="2">
    <source>
        <dbReference type="EMBL" id="TQM15734.1"/>
    </source>
</evidence>
<dbReference type="AlphaFoldDB" id="A0A543E2C2"/>
<feature type="region of interest" description="Disordered" evidence="1">
    <location>
        <begin position="23"/>
        <end position="55"/>
    </location>
</feature>
<accession>A0A543E2C2</accession>
<evidence type="ECO:0000313" key="3">
    <source>
        <dbReference type="Proteomes" id="UP000315677"/>
    </source>
</evidence>
<name>A0A543E2C2_9PSEU</name>
<gene>
    <name evidence="2" type="ORF">FB558_2525</name>
</gene>
<feature type="compositionally biased region" description="Low complexity" evidence="1">
    <location>
        <begin position="28"/>
        <end position="45"/>
    </location>
</feature>
<proteinExistence type="predicted"/>
<dbReference type="EMBL" id="VFPA01000001">
    <property type="protein sequence ID" value="TQM15734.1"/>
    <property type="molecule type" value="Genomic_DNA"/>
</dbReference>
<reference evidence="2 3" key="1">
    <citation type="submission" date="2019-06" db="EMBL/GenBank/DDBJ databases">
        <title>Sequencing the genomes of 1000 actinobacteria strains.</title>
        <authorList>
            <person name="Klenk H.-P."/>
        </authorList>
    </citation>
    <scope>NUCLEOTIDE SEQUENCE [LARGE SCALE GENOMIC DNA]</scope>
    <source>
        <strain evidence="2 3">DSM 45301</strain>
    </source>
</reference>
<dbReference type="RefSeq" id="WP_170231278.1">
    <property type="nucleotide sequence ID" value="NZ_VFPA01000001.1"/>
</dbReference>
<dbReference type="Proteomes" id="UP000315677">
    <property type="component" value="Unassembled WGS sequence"/>
</dbReference>
<feature type="compositionally biased region" description="Basic residues" evidence="1">
    <location>
        <begin position="46"/>
        <end position="55"/>
    </location>
</feature>
<evidence type="ECO:0000256" key="1">
    <source>
        <dbReference type="SAM" id="MobiDB-lite"/>
    </source>
</evidence>
<sequence>MAVAWLVVAAVVGLLVGRMIRERDRQVPGAPDAPAPGAREGTRPRVVGRGRQRRR</sequence>
<protein>
    <submittedName>
        <fullName evidence="2">Uncharacterized protein</fullName>
    </submittedName>
</protein>
<organism evidence="2 3">
    <name type="scientific">Pseudonocardia kunmingensis</name>
    <dbReference type="NCBI Taxonomy" id="630975"/>
    <lineage>
        <taxon>Bacteria</taxon>
        <taxon>Bacillati</taxon>
        <taxon>Actinomycetota</taxon>
        <taxon>Actinomycetes</taxon>
        <taxon>Pseudonocardiales</taxon>
        <taxon>Pseudonocardiaceae</taxon>
        <taxon>Pseudonocardia</taxon>
    </lineage>
</organism>
<keyword evidence="3" id="KW-1185">Reference proteome</keyword>